<dbReference type="Proteomes" id="UP000663872">
    <property type="component" value="Unassembled WGS sequence"/>
</dbReference>
<organism evidence="1 2">
    <name type="scientific">Rotaria socialis</name>
    <dbReference type="NCBI Taxonomy" id="392032"/>
    <lineage>
        <taxon>Eukaryota</taxon>
        <taxon>Metazoa</taxon>
        <taxon>Spiralia</taxon>
        <taxon>Gnathifera</taxon>
        <taxon>Rotifera</taxon>
        <taxon>Eurotatoria</taxon>
        <taxon>Bdelloidea</taxon>
        <taxon>Philodinida</taxon>
        <taxon>Philodinidae</taxon>
        <taxon>Rotaria</taxon>
    </lineage>
</organism>
<dbReference type="EMBL" id="CAJNYT010000003">
    <property type="protein sequence ID" value="CAF3294628.1"/>
    <property type="molecule type" value="Genomic_DNA"/>
</dbReference>
<comment type="caution">
    <text evidence="1">The sequence shown here is derived from an EMBL/GenBank/DDBJ whole genome shotgun (WGS) entry which is preliminary data.</text>
</comment>
<dbReference type="InterPro" id="IPR015422">
    <property type="entry name" value="PyrdxlP-dep_Trfase_small"/>
</dbReference>
<dbReference type="InterPro" id="IPR015421">
    <property type="entry name" value="PyrdxlP-dep_Trfase_major"/>
</dbReference>
<dbReference type="Gene3D" id="3.40.640.10">
    <property type="entry name" value="Type I PLP-dependent aspartate aminotransferase-like (Major domain)"/>
    <property type="match status" value="1"/>
</dbReference>
<protein>
    <submittedName>
        <fullName evidence="1">Uncharacterized protein</fullName>
    </submittedName>
</protein>
<proteinExistence type="predicted"/>
<reference evidence="1" key="1">
    <citation type="submission" date="2021-02" db="EMBL/GenBank/DDBJ databases">
        <authorList>
            <person name="Nowell W R."/>
        </authorList>
    </citation>
    <scope>NUCLEOTIDE SEQUENCE</scope>
</reference>
<sequence length="67" mass="7517">MRCISTLAEVIKHRLNVELDSIRKADDLLNFCANNYLSLANNREIITTAKQALDDCGSDLSSVRFCL</sequence>
<dbReference type="Gene3D" id="3.90.1150.10">
    <property type="entry name" value="Aspartate Aminotransferase, domain 1"/>
    <property type="match status" value="1"/>
</dbReference>
<evidence type="ECO:0000313" key="1">
    <source>
        <dbReference type="EMBL" id="CAF3294628.1"/>
    </source>
</evidence>
<gene>
    <name evidence="1" type="ORF">GRG538_LOCUS43</name>
</gene>
<accession>A0A817SJ79</accession>
<name>A0A817SJ79_9BILA</name>
<dbReference type="AlphaFoldDB" id="A0A817SJ79"/>
<evidence type="ECO:0000313" key="2">
    <source>
        <dbReference type="Proteomes" id="UP000663872"/>
    </source>
</evidence>